<dbReference type="STRING" id="35608.A0A2U1QAF8"/>
<evidence type="ECO:0000313" key="6">
    <source>
        <dbReference type="Proteomes" id="UP000245207"/>
    </source>
</evidence>
<dbReference type="GO" id="GO:0009073">
    <property type="term" value="P:aromatic amino acid family biosynthetic process"/>
    <property type="evidence" value="ECO:0007669"/>
    <property type="project" value="InterPro"/>
</dbReference>
<dbReference type="SUPFAM" id="SSF48600">
    <property type="entry name" value="Chorismate mutase II"/>
    <property type="match status" value="1"/>
</dbReference>
<dbReference type="EMBL" id="PKPP01000274">
    <property type="protein sequence ID" value="PWA94986.1"/>
    <property type="molecule type" value="Genomic_DNA"/>
</dbReference>
<dbReference type="Gene3D" id="1.10.590.10">
    <property type="entry name" value="Chorismate mutase, AroQ class superfamily, eukaryotic"/>
    <property type="match status" value="1"/>
</dbReference>
<dbReference type="GO" id="GO:0046417">
    <property type="term" value="P:chorismate metabolic process"/>
    <property type="evidence" value="ECO:0007669"/>
    <property type="project" value="InterPro"/>
</dbReference>
<dbReference type="AlphaFoldDB" id="A0A2U1QAF8"/>
<dbReference type="InterPro" id="IPR008238">
    <property type="entry name" value="Chorismate_mutase_AroQ_euk"/>
</dbReference>
<reference evidence="5 6" key="1">
    <citation type="journal article" date="2018" name="Mol. Plant">
        <title>The genome of Artemisia annua provides insight into the evolution of Asteraceae family and artemisinin biosynthesis.</title>
        <authorList>
            <person name="Shen Q."/>
            <person name="Zhang L."/>
            <person name="Liao Z."/>
            <person name="Wang S."/>
            <person name="Yan T."/>
            <person name="Shi P."/>
            <person name="Liu M."/>
            <person name="Fu X."/>
            <person name="Pan Q."/>
            <person name="Wang Y."/>
            <person name="Lv Z."/>
            <person name="Lu X."/>
            <person name="Zhang F."/>
            <person name="Jiang W."/>
            <person name="Ma Y."/>
            <person name="Chen M."/>
            <person name="Hao X."/>
            <person name="Li L."/>
            <person name="Tang Y."/>
            <person name="Lv G."/>
            <person name="Zhou Y."/>
            <person name="Sun X."/>
            <person name="Brodelius P.E."/>
            <person name="Rose J.K.C."/>
            <person name="Tang K."/>
        </authorList>
    </citation>
    <scope>NUCLEOTIDE SEQUENCE [LARGE SCALE GENOMIC DNA]</scope>
    <source>
        <strain evidence="6">cv. Huhao1</strain>
        <tissue evidence="5">Leaf</tissue>
    </source>
</reference>
<dbReference type="InterPro" id="IPR037039">
    <property type="entry name" value="CM_AroQ_sf_eucaryotic"/>
</dbReference>
<organism evidence="5 6">
    <name type="scientific">Artemisia annua</name>
    <name type="common">Sweet wormwood</name>
    <dbReference type="NCBI Taxonomy" id="35608"/>
    <lineage>
        <taxon>Eukaryota</taxon>
        <taxon>Viridiplantae</taxon>
        <taxon>Streptophyta</taxon>
        <taxon>Embryophyta</taxon>
        <taxon>Tracheophyta</taxon>
        <taxon>Spermatophyta</taxon>
        <taxon>Magnoliopsida</taxon>
        <taxon>eudicotyledons</taxon>
        <taxon>Gunneridae</taxon>
        <taxon>Pentapetalae</taxon>
        <taxon>asterids</taxon>
        <taxon>campanulids</taxon>
        <taxon>Asterales</taxon>
        <taxon>Asteraceae</taxon>
        <taxon>Asteroideae</taxon>
        <taxon>Anthemideae</taxon>
        <taxon>Artemisiinae</taxon>
        <taxon>Artemisia</taxon>
    </lineage>
</organism>
<keyword evidence="4" id="KW-1133">Transmembrane helix</keyword>
<dbReference type="GO" id="GO:0005737">
    <property type="term" value="C:cytoplasm"/>
    <property type="evidence" value="ECO:0007669"/>
    <property type="project" value="TreeGrafter"/>
</dbReference>
<protein>
    <recommendedName>
        <fullName evidence="2">chorismate mutase</fullName>
        <ecNumber evidence="2">5.4.99.5</ecNumber>
    </recommendedName>
</protein>
<sequence length="171" mass="19635">MGWANRLELNKKCLDLAGQNVSRMQQAVTMQTFNWKYLNSESWLSIKEFTMVIRASLDNYLASIRALNKEKLMQLLTYHILEEAIQRRVETKAKTYGQVVSVGSFETGSGVQDHPKRKKTWRMITLISIVGCSYAIGLTSSRTRKFRRQRETLVNELKKTAKSTVNIEGQA</sequence>
<dbReference type="PANTHER" id="PTHR21145:SF0">
    <property type="entry name" value="CHORISMATE MUTASE 1, CHLOROPLASTIC"/>
    <property type="match status" value="1"/>
</dbReference>
<evidence type="ECO:0000256" key="1">
    <source>
        <dbReference type="ARBA" id="ARBA00000824"/>
    </source>
</evidence>
<name>A0A2U1QAF8_ARTAN</name>
<evidence type="ECO:0000256" key="2">
    <source>
        <dbReference type="ARBA" id="ARBA00012404"/>
    </source>
</evidence>
<evidence type="ECO:0000256" key="3">
    <source>
        <dbReference type="ARBA" id="ARBA00023235"/>
    </source>
</evidence>
<feature type="transmembrane region" description="Helical" evidence="4">
    <location>
        <begin position="121"/>
        <end position="140"/>
    </location>
</feature>
<keyword evidence="6" id="KW-1185">Reference proteome</keyword>
<dbReference type="EC" id="5.4.99.5" evidence="2"/>
<dbReference type="GO" id="GO:0004106">
    <property type="term" value="F:chorismate mutase activity"/>
    <property type="evidence" value="ECO:0007669"/>
    <property type="project" value="UniProtKB-EC"/>
</dbReference>
<dbReference type="PANTHER" id="PTHR21145">
    <property type="entry name" value="CHORISMATE MUTASE"/>
    <property type="match status" value="1"/>
</dbReference>
<proteinExistence type="predicted"/>
<dbReference type="Proteomes" id="UP000245207">
    <property type="component" value="Unassembled WGS sequence"/>
</dbReference>
<keyword evidence="4" id="KW-0472">Membrane</keyword>
<dbReference type="OrthoDB" id="191918at2759"/>
<evidence type="ECO:0000256" key="4">
    <source>
        <dbReference type="SAM" id="Phobius"/>
    </source>
</evidence>
<keyword evidence="3" id="KW-0413">Isomerase</keyword>
<accession>A0A2U1QAF8</accession>
<comment type="catalytic activity">
    <reaction evidence="1">
        <text>chorismate = prephenate</text>
        <dbReference type="Rhea" id="RHEA:13897"/>
        <dbReference type="ChEBI" id="CHEBI:29748"/>
        <dbReference type="ChEBI" id="CHEBI:29934"/>
        <dbReference type="EC" id="5.4.99.5"/>
    </reaction>
</comment>
<dbReference type="InterPro" id="IPR036263">
    <property type="entry name" value="Chorismate_II_sf"/>
</dbReference>
<evidence type="ECO:0000313" key="5">
    <source>
        <dbReference type="EMBL" id="PWA94986.1"/>
    </source>
</evidence>
<comment type="caution">
    <text evidence="5">The sequence shown here is derived from an EMBL/GenBank/DDBJ whole genome shotgun (WGS) entry which is preliminary data.</text>
</comment>
<keyword evidence="4" id="KW-0812">Transmembrane</keyword>
<gene>
    <name evidence="5" type="ORF">CTI12_AA055000</name>
</gene>